<dbReference type="InParanoid" id="A0A7R8V1B3"/>
<protein>
    <recommendedName>
        <fullName evidence="6">Calponin-homology (CH) domain-containing protein</fullName>
    </recommendedName>
</protein>
<dbReference type="InterPro" id="IPR001715">
    <property type="entry name" value="CH_dom"/>
</dbReference>
<proteinExistence type="predicted"/>
<feature type="domain" description="Calponin-homology (CH)" evidence="6">
    <location>
        <begin position="52"/>
        <end position="158"/>
    </location>
</feature>
<keyword evidence="3" id="KW-0967">Endosome</keyword>
<evidence type="ECO:0000256" key="5">
    <source>
        <dbReference type="SAM" id="MobiDB-lite"/>
    </source>
</evidence>
<evidence type="ECO:0000313" key="7">
    <source>
        <dbReference type="EMBL" id="CAD7090793.1"/>
    </source>
</evidence>
<accession>A0A7R8V1B3</accession>
<dbReference type="FunFam" id="1.10.418.10:FF:000023">
    <property type="entry name" value="EH domain-binding protein 1 isoform X1"/>
    <property type="match status" value="1"/>
</dbReference>
<dbReference type="InterPro" id="IPR050540">
    <property type="entry name" value="F-actin_Monoox_Mical"/>
</dbReference>
<dbReference type="PANTHER" id="PTHR23167">
    <property type="entry name" value="CALPONIN HOMOLOGY DOMAIN-CONTAINING PROTEIN DDB_G0272472-RELATED"/>
    <property type="match status" value="1"/>
</dbReference>
<gene>
    <name evidence="7" type="ORF">HERILL_LOCUS13253</name>
</gene>
<evidence type="ECO:0000256" key="4">
    <source>
        <dbReference type="ARBA" id="ARBA00023054"/>
    </source>
</evidence>
<comment type="subcellular location">
    <subcellularLocation>
        <location evidence="1">Endosome</location>
    </subcellularLocation>
</comment>
<feature type="region of interest" description="Disordered" evidence="5">
    <location>
        <begin position="165"/>
        <end position="191"/>
    </location>
</feature>
<evidence type="ECO:0000256" key="3">
    <source>
        <dbReference type="ARBA" id="ARBA00022753"/>
    </source>
</evidence>
<dbReference type="OrthoDB" id="10017054at2759"/>
<dbReference type="Pfam" id="PF00307">
    <property type="entry name" value="CH"/>
    <property type="match status" value="1"/>
</dbReference>
<dbReference type="PROSITE" id="PS50021">
    <property type="entry name" value="CH"/>
    <property type="match status" value="1"/>
</dbReference>
<keyword evidence="8" id="KW-1185">Reference proteome</keyword>
<dbReference type="SMART" id="SM00033">
    <property type="entry name" value="CH"/>
    <property type="match status" value="1"/>
</dbReference>
<reference evidence="7 8" key="1">
    <citation type="submission" date="2020-11" db="EMBL/GenBank/DDBJ databases">
        <authorList>
            <person name="Wallbank WR R."/>
            <person name="Pardo Diaz C."/>
            <person name="Kozak K."/>
            <person name="Martin S."/>
            <person name="Jiggins C."/>
            <person name="Moest M."/>
            <person name="Warren A I."/>
            <person name="Generalovic N T."/>
            <person name="Byers J.R.P. K."/>
            <person name="Montejo-Kovacevich G."/>
            <person name="Yen C E."/>
        </authorList>
    </citation>
    <scope>NUCLEOTIDE SEQUENCE [LARGE SCALE GENOMIC DNA]</scope>
</reference>
<evidence type="ECO:0000256" key="1">
    <source>
        <dbReference type="ARBA" id="ARBA00004177"/>
    </source>
</evidence>
<dbReference type="GO" id="GO:0005768">
    <property type="term" value="C:endosome"/>
    <property type="evidence" value="ECO:0007669"/>
    <property type="project" value="UniProtKB-SubCell"/>
</dbReference>
<evidence type="ECO:0000313" key="8">
    <source>
        <dbReference type="Proteomes" id="UP000594454"/>
    </source>
</evidence>
<dbReference type="Proteomes" id="UP000594454">
    <property type="component" value="Chromosome 5"/>
</dbReference>
<dbReference type="PANTHER" id="PTHR23167:SF84">
    <property type="entry name" value="ALPHA ACTININ 3-RELATED"/>
    <property type="match status" value="1"/>
</dbReference>
<evidence type="ECO:0000259" key="6">
    <source>
        <dbReference type="PROSITE" id="PS50021"/>
    </source>
</evidence>
<dbReference type="InterPro" id="IPR036872">
    <property type="entry name" value="CH_dom_sf"/>
</dbReference>
<dbReference type="SUPFAM" id="SSF47576">
    <property type="entry name" value="Calponin-homology domain, CH-domain"/>
    <property type="match status" value="1"/>
</dbReference>
<keyword evidence="4" id="KW-0175">Coiled coil</keyword>
<name>A0A7R8V1B3_HERIL</name>
<organism evidence="7 8">
    <name type="scientific">Hermetia illucens</name>
    <name type="common">Black soldier fly</name>
    <dbReference type="NCBI Taxonomy" id="343691"/>
    <lineage>
        <taxon>Eukaryota</taxon>
        <taxon>Metazoa</taxon>
        <taxon>Ecdysozoa</taxon>
        <taxon>Arthropoda</taxon>
        <taxon>Hexapoda</taxon>
        <taxon>Insecta</taxon>
        <taxon>Pterygota</taxon>
        <taxon>Neoptera</taxon>
        <taxon>Endopterygota</taxon>
        <taxon>Diptera</taxon>
        <taxon>Brachycera</taxon>
        <taxon>Stratiomyomorpha</taxon>
        <taxon>Stratiomyidae</taxon>
        <taxon>Hermetiinae</taxon>
        <taxon>Hermetia</taxon>
    </lineage>
</organism>
<dbReference type="Gene3D" id="1.10.418.10">
    <property type="entry name" value="Calponin-like domain"/>
    <property type="match status" value="1"/>
</dbReference>
<sequence length="204" mass="23314">MFWKPAESLSARISCSIGAASYHSRMFNNTEYRTIFEKVKYKSAITTKMGERRGTKALELWCRRMTEGYPGVDVTNMTTSWRDGLAFCAIIHHFRPDLLDFDKLNKADVYYNNDLAFRTAERHLGIPALLDASDMALYEVPDRLSILTYLSQFYQVFGSQDSSHRLKRTSATTEKSPISKPPGPPAKDEKSLDIMGQYKPEIFC</sequence>
<keyword evidence="2" id="KW-0597">Phosphoprotein</keyword>
<dbReference type="AlphaFoldDB" id="A0A7R8V1B3"/>
<evidence type="ECO:0000256" key="2">
    <source>
        <dbReference type="ARBA" id="ARBA00022553"/>
    </source>
</evidence>
<dbReference type="EMBL" id="LR899013">
    <property type="protein sequence ID" value="CAD7090793.1"/>
    <property type="molecule type" value="Genomic_DNA"/>
</dbReference>